<organism evidence="1 2">
    <name type="scientific">Coemansia furcata</name>
    <dbReference type="NCBI Taxonomy" id="417177"/>
    <lineage>
        <taxon>Eukaryota</taxon>
        <taxon>Fungi</taxon>
        <taxon>Fungi incertae sedis</taxon>
        <taxon>Zoopagomycota</taxon>
        <taxon>Kickxellomycotina</taxon>
        <taxon>Kickxellomycetes</taxon>
        <taxon>Kickxellales</taxon>
        <taxon>Kickxellaceae</taxon>
        <taxon>Coemansia</taxon>
    </lineage>
</organism>
<sequence>MSVIAKGRATMRTVSEKRRQVFKHALGKPQAMAWPEADQETQSAIVDMLCRALGPVGAYFAESRRVSKRLAHRKRRAVRSAKKRDNKDTPSVESSERFPTTIDNYEGVMAGKDMLTHVVLGINSTTRMLEKQARRGSQIPDSERIALVVVCKGDVDPQMVAHFPGLAHTAHAAINGSSGRKGETTKSVNSGLRLVGVGKGAEHKLANAVSQQRVSVIGIKAGALLLDEIVLKARVGVPPPVVPWIGTAVAGSDTDKNIPAAAFQPMQVHELHTTAPVIDKKRGEAAANQKSNDTLSATSVAPADNGSGADAKRRRDSIKASGGVGKNRGPPPKPNKRNKTD</sequence>
<protein>
    <submittedName>
        <fullName evidence="1">Uncharacterized protein</fullName>
    </submittedName>
</protein>
<evidence type="ECO:0000313" key="2">
    <source>
        <dbReference type="Proteomes" id="UP001140096"/>
    </source>
</evidence>
<dbReference type="Proteomes" id="UP001140096">
    <property type="component" value="Unassembled WGS sequence"/>
</dbReference>
<name>A0ACC1LE24_9FUNG</name>
<comment type="caution">
    <text evidence="1">The sequence shown here is derived from an EMBL/GenBank/DDBJ whole genome shotgun (WGS) entry which is preliminary data.</text>
</comment>
<reference evidence="1" key="1">
    <citation type="submission" date="2022-07" db="EMBL/GenBank/DDBJ databases">
        <title>Phylogenomic reconstructions and comparative analyses of Kickxellomycotina fungi.</title>
        <authorList>
            <person name="Reynolds N.K."/>
            <person name="Stajich J.E."/>
            <person name="Barry K."/>
            <person name="Grigoriev I.V."/>
            <person name="Crous P."/>
            <person name="Smith M.E."/>
        </authorList>
    </citation>
    <scope>NUCLEOTIDE SEQUENCE</scope>
    <source>
        <strain evidence="1">CBS 102833</strain>
    </source>
</reference>
<accession>A0ACC1LE24</accession>
<dbReference type="EMBL" id="JANBUP010001311">
    <property type="protein sequence ID" value="KAJ2806611.1"/>
    <property type="molecule type" value="Genomic_DNA"/>
</dbReference>
<gene>
    <name evidence="1" type="ORF">H4S07_003766</name>
</gene>
<proteinExistence type="predicted"/>
<evidence type="ECO:0000313" key="1">
    <source>
        <dbReference type="EMBL" id="KAJ2806611.1"/>
    </source>
</evidence>
<keyword evidence="2" id="KW-1185">Reference proteome</keyword>